<evidence type="ECO:0000256" key="3">
    <source>
        <dbReference type="RuleBase" id="RU367036"/>
    </source>
</evidence>
<dbReference type="InterPro" id="IPR039126">
    <property type="entry name" value="GGACT"/>
</dbReference>
<feature type="coiled-coil region" evidence="4">
    <location>
        <begin position="204"/>
        <end position="238"/>
    </location>
</feature>
<evidence type="ECO:0000313" key="7">
    <source>
        <dbReference type="Proteomes" id="UP001165122"/>
    </source>
</evidence>
<proteinExistence type="inferred from homology"/>
<evidence type="ECO:0000259" key="5">
    <source>
        <dbReference type="Pfam" id="PF06094"/>
    </source>
</evidence>
<gene>
    <name evidence="6" type="ORF">TrLO_g8696</name>
</gene>
<accession>A0A9W6ZM60</accession>
<dbReference type="GO" id="GO:0005829">
    <property type="term" value="C:cytosol"/>
    <property type="evidence" value="ECO:0007669"/>
    <property type="project" value="TreeGrafter"/>
</dbReference>
<comment type="similarity">
    <text evidence="1 3">Belongs to the gamma-glutamylcyclotransferase family.</text>
</comment>
<keyword evidence="7" id="KW-1185">Reference proteome</keyword>
<dbReference type="GO" id="GO:0061929">
    <property type="term" value="F:gamma-glutamylaminecyclotransferase activity"/>
    <property type="evidence" value="ECO:0007669"/>
    <property type="project" value="InterPro"/>
</dbReference>
<dbReference type="Gene3D" id="3.10.490.10">
    <property type="entry name" value="Gamma-glutamyl cyclotransferase-like"/>
    <property type="match status" value="1"/>
</dbReference>
<dbReference type="CDD" id="cd06661">
    <property type="entry name" value="GGCT_like"/>
    <property type="match status" value="1"/>
</dbReference>
<evidence type="ECO:0000256" key="4">
    <source>
        <dbReference type="SAM" id="Coils"/>
    </source>
</evidence>
<dbReference type="PANTHER" id="PTHR12510:SF4">
    <property type="entry name" value="GAMMA-GLUTAMYLAMINECYCLOTRANSFERASE"/>
    <property type="match status" value="1"/>
</dbReference>
<keyword evidence="4" id="KW-0175">Coiled coil</keyword>
<evidence type="ECO:0000256" key="1">
    <source>
        <dbReference type="ARBA" id="ARBA00008861"/>
    </source>
</evidence>
<feature type="active site" description="Proton acceptor" evidence="2">
    <location>
        <position position="321"/>
    </location>
</feature>
<dbReference type="SUPFAM" id="SSF110857">
    <property type="entry name" value="Gamma-glutamyl cyclotransferase-like"/>
    <property type="match status" value="1"/>
</dbReference>
<dbReference type="InterPro" id="IPR009288">
    <property type="entry name" value="AIG2-like_dom"/>
</dbReference>
<comment type="caution">
    <text evidence="6">The sequence shown here is derived from an EMBL/GenBank/DDBJ whole genome shotgun (WGS) entry which is preliminary data.</text>
</comment>
<dbReference type="PANTHER" id="PTHR12510">
    <property type="entry name" value="TROPONIN C-AKIN-1 PROTEIN"/>
    <property type="match status" value="1"/>
</dbReference>
<evidence type="ECO:0000313" key="6">
    <source>
        <dbReference type="EMBL" id="GMH52770.1"/>
    </source>
</evidence>
<dbReference type="InterPro" id="IPR036568">
    <property type="entry name" value="GGCT-like_sf"/>
</dbReference>
<dbReference type="OrthoDB" id="113620at2759"/>
<name>A0A9W6ZM60_9STRA</name>
<evidence type="ECO:0000256" key="2">
    <source>
        <dbReference type="PIRSR" id="PIRSR639126-1"/>
    </source>
</evidence>
<organism evidence="6 7">
    <name type="scientific">Triparma laevis f. longispina</name>
    <dbReference type="NCBI Taxonomy" id="1714387"/>
    <lineage>
        <taxon>Eukaryota</taxon>
        <taxon>Sar</taxon>
        <taxon>Stramenopiles</taxon>
        <taxon>Ochrophyta</taxon>
        <taxon>Bolidophyceae</taxon>
        <taxon>Parmales</taxon>
        <taxon>Triparmaceae</taxon>
        <taxon>Triparma</taxon>
    </lineage>
</organism>
<sequence length="388" mass="42434">MAALLTPSPLLQTLLRWTLVTSSGPLLLSHSASASRYTLPAASAAIPVKTPYLTLFPSLKDGATTYDSGVGQGSKDLHLEFTANGRNVEFYSGDQYVQTMKGESSKAGEYTYTLSVKRPVWPIMAKILSTPKVRDDLGHLTKVEASVTSLSMSIDESHSSSPRAKSSASGMLNSSNPFSEVIGSAGGSAAPSPTATNALMMQAAASVNSTIERLEGRIAFLEDEVKRLKEKEEEKELIFVYGTLKRGFHNHNIYLSENAKYSGTATFVSCGKTVEPFTMTIGNNGIPFMCPPDSDPSRSGPVSGELFLVNAEKRTHLDYLESIFIEGDWYVCKVLEILNEETGKVVRAKSYVAEGERGFREGLERGHFESYPMVVHEKEYVAKEDRWI</sequence>
<protein>
    <recommendedName>
        <fullName evidence="3">Gamma-glutamylcyclotransferase family protein</fullName>
    </recommendedName>
</protein>
<dbReference type="Pfam" id="PF06094">
    <property type="entry name" value="GGACT"/>
    <property type="match status" value="1"/>
</dbReference>
<dbReference type="EMBL" id="BRXW01000420">
    <property type="protein sequence ID" value="GMH52770.1"/>
    <property type="molecule type" value="Genomic_DNA"/>
</dbReference>
<dbReference type="InterPro" id="IPR013024">
    <property type="entry name" value="GGCT-like"/>
</dbReference>
<dbReference type="Proteomes" id="UP001165122">
    <property type="component" value="Unassembled WGS sequence"/>
</dbReference>
<dbReference type="AlphaFoldDB" id="A0A9W6ZM60"/>
<feature type="domain" description="Gamma-glutamylcyclotransferase AIG2-like" evidence="5">
    <location>
        <begin position="238"/>
        <end position="355"/>
    </location>
</feature>
<reference evidence="7" key="1">
    <citation type="journal article" date="2023" name="Commun. Biol.">
        <title>Genome analysis of Parmales, the sister group of diatoms, reveals the evolutionary specialization of diatoms from phago-mixotrophs to photoautotrophs.</title>
        <authorList>
            <person name="Ban H."/>
            <person name="Sato S."/>
            <person name="Yoshikawa S."/>
            <person name="Yamada K."/>
            <person name="Nakamura Y."/>
            <person name="Ichinomiya M."/>
            <person name="Sato N."/>
            <person name="Blanc-Mathieu R."/>
            <person name="Endo H."/>
            <person name="Kuwata A."/>
            <person name="Ogata H."/>
        </authorList>
    </citation>
    <scope>NUCLEOTIDE SEQUENCE [LARGE SCALE GENOMIC DNA]</scope>
    <source>
        <strain evidence="7">NIES 3700</strain>
    </source>
</reference>